<dbReference type="GO" id="GO:0007165">
    <property type="term" value="P:signal transduction"/>
    <property type="evidence" value="ECO:0007669"/>
    <property type="project" value="UniProtKB-KW"/>
</dbReference>
<evidence type="ECO:0000256" key="8">
    <source>
        <dbReference type="PROSITE-ProRule" id="PRU00284"/>
    </source>
</evidence>
<comment type="subcellular location">
    <subcellularLocation>
        <location evidence="1">Cell membrane</location>
        <topology evidence="1">Multi-pass membrane protein</topology>
    </subcellularLocation>
</comment>
<dbReference type="CDD" id="cd11386">
    <property type="entry name" value="MCP_signal"/>
    <property type="match status" value="1"/>
</dbReference>
<dbReference type="PANTHER" id="PTHR43531:SF11">
    <property type="entry name" value="METHYL-ACCEPTING CHEMOTAXIS PROTEIN 3"/>
    <property type="match status" value="1"/>
</dbReference>
<dbReference type="AlphaFoldDB" id="A0A9D1DF09"/>
<dbReference type="InterPro" id="IPR033479">
    <property type="entry name" value="dCache_1"/>
</dbReference>
<evidence type="ECO:0000256" key="5">
    <source>
        <dbReference type="ARBA" id="ARBA00022989"/>
    </source>
</evidence>
<dbReference type="SUPFAM" id="SSF103190">
    <property type="entry name" value="Sensory domain-like"/>
    <property type="match status" value="1"/>
</dbReference>
<dbReference type="GO" id="GO:0005886">
    <property type="term" value="C:plasma membrane"/>
    <property type="evidence" value="ECO:0007669"/>
    <property type="project" value="UniProtKB-SubCell"/>
</dbReference>
<proteinExistence type="inferred from homology"/>
<evidence type="ECO:0000256" key="1">
    <source>
        <dbReference type="ARBA" id="ARBA00004651"/>
    </source>
</evidence>
<reference evidence="12" key="2">
    <citation type="journal article" date="2021" name="PeerJ">
        <title>Extensive microbial diversity within the chicken gut microbiome revealed by metagenomics and culture.</title>
        <authorList>
            <person name="Gilroy R."/>
            <person name="Ravi A."/>
            <person name="Getino M."/>
            <person name="Pursley I."/>
            <person name="Horton D.L."/>
            <person name="Alikhan N.F."/>
            <person name="Baker D."/>
            <person name="Gharbi K."/>
            <person name="Hall N."/>
            <person name="Watson M."/>
            <person name="Adriaenssens E.M."/>
            <person name="Foster-Nyarko E."/>
            <person name="Jarju S."/>
            <person name="Secka A."/>
            <person name="Antonio M."/>
            <person name="Oren A."/>
            <person name="Chaudhuri R.R."/>
            <person name="La Ragione R."/>
            <person name="Hildebrand F."/>
            <person name="Pallen M.J."/>
        </authorList>
    </citation>
    <scope>NUCLEOTIDE SEQUENCE</scope>
    <source>
        <strain evidence="12">ChiSxjej1B13-7958</strain>
    </source>
</reference>
<dbReference type="CDD" id="cd06225">
    <property type="entry name" value="HAMP"/>
    <property type="match status" value="1"/>
</dbReference>
<dbReference type="SUPFAM" id="SSF58104">
    <property type="entry name" value="Methyl-accepting chemotaxis protein (MCP) signaling domain"/>
    <property type="match status" value="1"/>
</dbReference>
<organism evidence="12 13">
    <name type="scientific">Candidatus Caccousia avicola</name>
    <dbReference type="NCBI Taxonomy" id="2840721"/>
    <lineage>
        <taxon>Bacteria</taxon>
        <taxon>Bacillati</taxon>
        <taxon>Bacillota</taxon>
        <taxon>Clostridia</taxon>
        <taxon>Eubacteriales</taxon>
        <taxon>Oscillospiraceae</taxon>
        <taxon>Oscillospiraceae incertae sedis</taxon>
        <taxon>Candidatus Caccousia</taxon>
    </lineage>
</organism>
<comment type="caution">
    <text evidence="12">The sequence shown here is derived from an EMBL/GenBank/DDBJ whole genome shotgun (WGS) entry which is preliminary data.</text>
</comment>
<feature type="domain" description="HAMP" evidence="11">
    <location>
        <begin position="305"/>
        <end position="358"/>
    </location>
</feature>
<feature type="domain" description="Methyl-accepting transducer" evidence="10">
    <location>
        <begin position="410"/>
        <end position="639"/>
    </location>
</feature>
<dbReference type="Gene3D" id="1.10.287.950">
    <property type="entry name" value="Methyl-accepting chemotaxis protein"/>
    <property type="match status" value="1"/>
</dbReference>
<keyword evidence="4 9" id="KW-0812">Transmembrane</keyword>
<dbReference type="Gene3D" id="6.10.340.10">
    <property type="match status" value="1"/>
</dbReference>
<dbReference type="GO" id="GO:0004888">
    <property type="term" value="F:transmembrane signaling receptor activity"/>
    <property type="evidence" value="ECO:0007669"/>
    <property type="project" value="TreeGrafter"/>
</dbReference>
<dbReference type="Proteomes" id="UP000824242">
    <property type="component" value="Unassembled WGS sequence"/>
</dbReference>
<dbReference type="SMART" id="SM00283">
    <property type="entry name" value="MA"/>
    <property type="match status" value="1"/>
</dbReference>
<protein>
    <submittedName>
        <fullName evidence="12">Methyl-accepting chemotaxis protein</fullName>
    </submittedName>
</protein>
<feature type="transmembrane region" description="Helical" evidence="9">
    <location>
        <begin position="274"/>
        <end position="299"/>
    </location>
</feature>
<accession>A0A9D1DF09</accession>
<dbReference type="PROSITE" id="PS50111">
    <property type="entry name" value="CHEMOTAXIS_TRANSDUC_2"/>
    <property type="match status" value="1"/>
</dbReference>
<dbReference type="SMART" id="SM00304">
    <property type="entry name" value="HAMP"/>
    <property type="match status" value="1"/>
</dbReference>
<keyword evidence="5 9" id="KW-1133">Transmembrane helix</keyword>
<dbReference type="InterPro" id="IPR003660">
    <property type="entry name" value="HAMP_dom"/>
</dbReference>
<evidence type="ECO:0000256" key="4">
    <source>
        <dbReference type="ARBA" id="ARBA00022692"/>
    </source>
</evidence>
<evidence type="ECO:0000313" key="12">
    <source>
        <dbReference type="EMBL" id="HIR47248.1"/>
    </source>
</evidence>
<reference evidence="12" key="1">
    <citation type="submission" date="2020-10" db="EMBL/GenBank/DDBJ databases">
        <authorList>
            <person name="Gilroy R."/>
        </authorList>
    </citation>
    <scope>NUCLEOTIDE SEQUENCE</scope>
    <source>
        <strain evidence="12">ChiSxjej1B13-7958</strain>
    </source>
</reference>
<dbReference type="PROSITE" id="PS50885">
    <property type="entry name" value="HAMP"/>
    <property type="match status" value="1"/>
</dbReference>
<dbReference type="InterPro" id="IPR051310">
    <property type="entry name" value="MCP_chemotaxis"/>
</dbReference>
<dbReference type="InterPro" id="IPR029151">
    <property type="entry name" value="Sensor-like_sf"/>
</dbReference>
<dbReference type="CDD" id="cd12912">
    <property type="entry name" value="PDC2_MCP_like"/>
    <property type="match status" value="1"/>
</dbReference>
<keyword evidence="2" id="KW-1003">Cell membrane</keyword>
<dbReference type="PANTHER" id="PTHR43531">
    <property type="entry name" value="PROTEIN ICFG"/>
    <property type="match status" value="1"/>
</dbReference>
<dbReference type="InterPro" id="IPR004089">
    <property type="entry name" value="MCPsignal_dom"/>
</dbReference>
<keyword evidence="8" id="KW-0807">Transducer</keyword>
<gene>
    <name evidence="12" type="ORF">IAB89_06260</name>
</gene>
<evidence type="ECO:0000256" key="6">
    <source>
        <dbReference type="ARBA" id="ARBA00023136"/>
    </source>
</evidence>
<evidence type="ECO:0000259" key="10">
    <source>
        <dbReference type="PROSITE" id="PS50111"/>
    </source>
</evidence>
<dbReference type="CDD" id="cd12914">
    <property type="entry name" value="PDC1_DGC_like"/>
    <property type="match status" value="1"/>
</dbReference>
<dbReference type="Pfam" id="PF00015">
    <property type="entry name" value="MCPsignal"/>
    <property type="match status" value="1"/>
</dbReference>
<dbReference type="GO" id="GO:0006935">
    <property type="term" value="P:chemotaxis"/>
    <property type="evidence" value="ECO:0007669"/>
    <property type="project" value="UniProtKB-KW"/>
</dbReference>
<dbReference type="Pfam" id="PF00672">
    <property type="entry name" value="HAMP"/>
    <property type="match status" value="1"/>
</dbReference>
<name>A0A9D1DF09_9FIRM</name>
<dbReference type="Pfam" id="PF02743">
    <property type="entry name" value="dCache_1"/>
    <property type="match status" value="1"/>
</dbReference>
<sequence>MKSIKYKLLVSFLALVGVSVLLCGGVGIISNYTSAQTMMQQALELAAPLAADRAAQELTTYRTAAEDLGMISKLSDDTVSVTDKEALVNHWAERYGMVRGNLLDVNGDSLFDGNNYADREYFQRAIQGESWISTPVISKVTGELSIMVAAPVWEDGVDGGTISGVVYFVPDETFLNRIVESILVSDNGSAYMLSKDGYTIADPDASLVAVENIEQQASTDSTYQSLANIHSKMRAGETGYGSYTLNGVQKAIAYAPVSGTDGWSIAVYAPTTDFLGSTITSIVIMVILLAIIILVSTAISISIANSLGKPIEACVDRLTLLQQGDLTSPSPVFNRKDEIGVLSHATQDLVETLNTVLGDMGYLLGEMADGNFNISSRNYAAYRGDLKALLQSMRKINRKLSHTLSQINLAAEQVSSGADQVSSGAQALAQGATEQASSVQELSATIAEIDSGAKENAESAKQMKELSDQTGNQVTFSRERMSDLKSAMKDILDGHQEISQIIGTIENIAFQTNILALNAAVEAARAGTAGKGFAVVADEVRNLASKSDQASKQTKEIIERSAQHVTNGSHLMDEVDEALNKTAELSNSVIEHINIMAGNIMAEADSVTQVTTGTDQISSVVQTNSATAEESAAASEELSSQAQLLKELVGRFSLRSEEDCKDYDFVTDTFIE</sequence>
<comment type="similarity">
    <text evidence="7">Belongs to the methyl-accepting chemotaxis (MCP) protein family.</text>
</comment>
<keyword evidence="3" id="KW-0145">Chemotaxis</keyword>
<evidence type="ECO:0000259" key="11">
    <source>
        <dbReference type="PROSITE" id="PS50885"/>
    </source>
</evidence>
<evidence type="ECO:0000256" key="7">
    <source>
        <dbReference type="ARBA" id="ARBA00029447"/>
    </source>
</evidence>
<dbReference type="Gene3D" id="3.30.450.20">
    <property type="entry name" value="PAS domain"/>
    <property type="match status" value="1"/>
</dbReference>
<evidence type="ECO:0000313" key="13">
    <source>
        <dbReference type="Proteomes" id="UP000824242"/>
    </source>
</evidence>
<evidence type="ECO:0000256" key="3">
    <source>
        <dbReference type="ARBA" id="ARBA00022500"/>
    </source>
</evidence>
<keyword evidence="6 9" id="KW-0472">Membrane</keyword>
<evidence type="ECO:0000256" key="9">
    <source>
        <dbReference type="SAM" id="Phobius"/>
    </source>
</evidence>
<evidence type="ECO:0000256" key="2">
    <source>
        <dbReference type="ARBA" id="ARBA00022475"/>
    </source>
</evidence>
<dbReference type="EMBL" id="DVGZ01000064">
    <property type="protein sequence ID" value="HIR47248.1"/>
    <property type="molecule type" value="Genomic_DNA"/>
</dbReference>